<comment type="caution">
    <text evidence="1">The sequence shown here is derived from an EMBL/GenBank/DDBJ whole genome shotgun (WGS) entry which is preliminary data.</text>
</comment>
<proteinExistence type="predicted"/>
<accession>A0ACB9FK31</accession>
<dbReference type="EMBL" id="CM042047">
    <property type="protein sequence ID" value="KAI3771196.1"/>
    <property type="molecule type" value="Genomic_DNA"/>
</dbReference>
<reference evidence="2" key="1">
    <citation type="journal article" date="2022" name="Mol. Ecol. Resour.">
        <title>The genomes of chicory, endive, great burdock and yacon provide insights into Asteraceae palaeo-polyploidization history and plant inulin production.</title>
        <authorList>
            <person name="Fan W."/>
            <person name="Wang S."/>
            <person name="Wang H."/>
            <person name="Wang A."/>
            <person name="Jiang F."/>
            <person name="Liu H."/>
            <person name="Zhao H."/>
            <person name="Xu D."/>
            <person name="Zhang Y."/>
        </authorList>
    </citation>
    <scope>NUCLEOTIDE SEQUENCE [LARGE SCALE GENOMIC DNA]</scope>
    <source>
        <strain evidence="2">cv. Niubang</strain>
    </source>
</reference>
<organism evidence="1 2">
    <name type="scientific">Arctium lappa</name>
    <name type="common">Greater burdock</name>
    <name type="synonym">Lappa major</name>
    <dbReference type="NCBI Taxonomy" id="4217"/>
    <lineage>
        <taxon>Eukaryota</taxon>
        <taxon>Viridiplantae</taxon>
        <taxon>Streptophyta</taxon>
        <taxon>Embryophyta</taxon>
        <taxon>Tracheophyta</taxon>
        <taxon>Spermatophyta</taxon>
        <taxon>Magnoliopsida</taxon>
        <taxon>eudicotyledons</taxon>
        <taxon>Gunneridae</taxon>
        <taxon>Pentapetalae</taxon>
        <taxon>asterids</taxon>
        <taxon>campanulids</taxon>
        <taxon>Asterales</taxon>
        <taxon>Asteraceae</taxon>
        <taxon>Carduoideae</taxon>
        <taxon>Cardueae</taxon>
        <taxon>Arctiinae</taxon>
        <taxon>Arctium</taxon>
    </lineage>
</organism>
<evidence type="ECO:0000313" key="1">
    <source>
        <dbReference type="EMBL" id="KAI3771196.1"/>
    </source>
</evidence>
<reference evidence="1 2" key="2">
    <citation type="journal article" date="2022" name="Mol. Ecol. Resour.">
        <title>The genomes of chicory, endive, great burdock and yacon provide insights into Asteraceae paleo-polyploidization history and plant inulin production.</title>
        <authorList>
            <person name="Fan W."/>
            <person name="Wang S."/>
            <person name="Wang H."/>
            <person name="Wang A."/>
            <person name="Jiang F."/>
            <person name="Liu H."/>
            <person name="Zhao H."/>
            <person name="Xu D."/>
            <person name="Zhang Y."/>
        </authorList>
    </citation>
    <scope>NUCLEOTIDE SEQUENCE [LARGE SCALE GENOMIC DNA]</scope>
    <source>
        <strain evidence="2">cv. Niubang</strain>
    </source>
</reference>
<keyword evidence="2" id="KW-1185">Reference proteome</keyword>
<dbReference type="Proteomes" id="UP001055879">
    <property type="component" value="Linkage Group LG01"/>
</dbReference>
<evidence type="ECO:0000313" key="2">
    <source>
        <dbReference type="Proteomes" id="UP001055879"/>
    </source>
</evidence>
<gene>
    <name evidence="1" type="ORF">L6452_02355</name>
</gene>
<name>A0ACB9FK31_ARCLA</name>
<sequence>MLYIRADPVRNLKLFRNYSMACDIFIRNTDVLADETTCNAIVTKPADSSSCKSVVGRMGDELSCMVVDGIDIGEPSKTPYLDEEGQLMLSGTNNFDTTDEFNDNFDAGDELNEGGGDEGNTVGSIFITSFIIVIKN</sequence>
<protein>
    <submittedName>
        <fullName evidence="1">Uncharacterized protein</fullName>
    </submittedName>
</protein>